<reference evidence="4" key="1">
    <citation type="journal article" date="2019" name="Int. J. Syst. Evol. Microbiol.">
        <title>The Global Catalogue of Microorganisms (GCM) 10K type strain sequencing project: providing services to taxonomists for standard genome sequencing and annotation.</title>
        <authorList>
            <consortium name="The Broad Institute Genomics Platform"/>
            <consortium name="The Broad Institute Genome Sequencing Center for Infectious Disease"/>
            <person name="Wu L."/>
            <person name="Ma J."/>
        </authorList>
    </citation>
    <scope>NUCLEOTIDE SEQUENCE [LARGE SCALE GENOMIC DNA]</scope>
    <source>
        <strain evidence="4">CGMCC 1.15928</strain>
    </source>
</reference>
<name>A0ABQ1J7B0_9PROT</name>
<evidence type="ECO:0000256" key="1">
    <source>
        <dbReference type="ARBA" id="ARBA00009766"/>
    </source>
</evidence>
<comment type="caution">
    <text evidence="3">The sequence shown here is derived from an EMBL/GenBank/DDBJ whole genome shotgun (WGS) entry which is preliminary data.</text>
</comment>
<proteinExistence type="inferred from homology"/>
<dbReference type="RefSeq" id="WP_084393508.1">
    <property type="nucleotide sequence ID" value="NZ_BMKF01000001.1"/>
</dbReference>
<accession>A0ABQ1J7B0</accession>
<evidence type="ECO:0000313" key="3">
    <source>
        <dbReference type="EMBL" id="GGB61599.1"/>
    </source>
</evidence>
<keyword evidence="4" id="KW-1185">Reference proteome</keyword>
<sequence>MNAFYPTAIRFFSAGLSAFLLSGSVAFGHGEKGGDHDDGSRSEYEVLSQDPYEALIDKDFDRRRNDPDEGFSFDRSAVDYQSFDNGPGNTAIIVQKGDGNRVSAVQSGDDNLLVSVQQSTGGPNLAEIVQSGNDNASALLQYGEDNLYSLEQTGQNNWSEATQYGNRNTFEHVQKGDNLGFAITQYGESSIRVTQSGH</sequence>
<dbReference type="Pfam" id="PF07012">
    <property type="entry name" value="Curlin_rpt"/>
    <property type="match status" value="2"/>
</dbReference>
<organism evidence="3 4">
    <name type="scientific">Henriciella pelagia</name>
    <dbReference type="NCBI Taxonomy" id="1977912"/>
    <lineage>
        <taxon>Bacteria</taxon>
        <taxon>Pseudomonadati</taxon>
        <taxon>Pseudomonadota</taxon>
        <taxon>Alphaproteobacteria</taxon>
        <taxon>Hyphomonadales</taxon>
        <taxon>Hyphomonadaceae</taxon>
        <taxon>Henriciella</taxon>
    </lineage>
</organism>
<evidence type="ECO:0000313" key="4">
    <source>
        <dbReference type="Proteomes" id="UP000628854"/>
    </source>
</evidence>
<evidence type="ECO:0000256" key="2">
    <source>
        <dbReference type="ARBA" id="ARBA00022729"/>
    </source>
</evidence>
<comment type="similarity">
    <text evidence="1">Belongs to the CsgA/CsgB family.</text>
</comment>
<evidence type="ECO:0008006" key="5">
    <source>
        <dbReference type="Google" id="ProtNLM"/>
    </source>
</evidence>
<protein>
    <recommendedName>
        <fullName evidence="5">Curlin associated repeat-containing protein</fullName>
    </recommendedName>
</protein>
<dbReference type="EMBL" id="BMKF01000001">
    <property type="protein sequence ID" value="GGB61599.1"/>
    <property type="molecule type" value="Genomic_DNA"/>
</dbReference>
<dbReference type="InterPro" id="IPR009742">
    <property type="entry name" value="Curlin_rpt"/>
</dbReference>
<keyword evidence="2" id="KW-0732">Signal</keyword>
<gene>
    <name evidence="3" type="ORF">GCM10011503_07740</name>
</gene>
<dbReference type="Proteomes" id="UP000628854">
    <property type="component" value="Unassembled WGS sequence"/>
</dbReference>